<dbReference type="EMBL" id="AP019377">
    <property type="protein sequence ID" value="BBH93387.1"/>
    <property type="molecule type" value="Genomic_DNA"/>
</dbReference>
<sequence>MFTPSSIPDTSTSDDPIQVQAQTQLTILDPLRSLRQQVTPLNQTHITCVQNCANALIALFSATDRQGHLLMQGAGADALATTFGKFNDTAYQLTGKDPTTLAGRLLLASQLSEHTADDLDSQIQTSIQRWQDRQQHPLPFIDPQDDNRRTASQLKGIVAQSLALYQAQMGSGPDQEPLPALPPLRDADGSFNTFTNRFKDQFSPSILTLLRRRVAGQPNGMWLSGDFRNKGDSLLRLSGVINANGNDEFYAVGPKGLENLETEVLGRLFRWMKDALQGQVDTAVNIGRWGGVLSGASGAIAPLAGAGPIGGAALTTSIVLGVAGSALSVASDLGIENAHVVQFKHATDIDYWYRNWLHNNFYPALDYVEQNIPEDQQNRYIFCLTEHDIYDNNHNLVGAFFTLSVYYV</sequence>
<name>A0A455SYF8_9CHLR</name>
<evidence type="ECO:0000313" key="1">
    <source>
        <dbReference type="EMBL" id="BBH93387.1"/>
    </source>
</evidence>
<reference evidence="1" key="1">
    <citation type="submission" date="2018-12" db="EMBL/GenBank/DDBJ databases">
        <title>Novel natural products biosynthetic potential of the class Ktedonobacteria.</title>
        <authorList>
            <person name="Zheng Y."/>
            <person name="Saitou A."/>
            <person name="Wang C.M."/>
            <person name="Toyoda A."/>
            <person name="Minakuchi Y."/>
            <person name="Sekiguchi Y."/>
            <person name="Ueda K."/>
            <person name="Takano H."/>
            <person name="Sakai Y."/>
            <person name="Yokota A."/>
            <person name="Yabe S."/>
        </authorList>
    </citation>
    <scope>NUCLEOTIDE SEQUENCE</scope>
    <source>
        <strain evidence="1">A3-2</strain>
    </source>
</reference>
<proteinExistence type="predicted"/>
<organism evidence="1">
    <name type="scientific">Thermogemmatispora argillosa</name>
    <dbReference type="NCBI Taxonomy" id="2045280"/>
    <lineage>
        <taxon>Bacteria</taxon>
        <taxon>Bacillati</taxon>
        <taxon>Chloroflexota</taxon>
        <taxon>Ktedonobacteria</taxon>
        <taxon>Thermogemmatisporales</taxon>
        <taxon>Thermogemmatisporaceae</taxon>
        <taxon>Thermogemmatispora</taxon>
    </lineage>
</organism>
<accession>A0A455SYF8</accession>
<protein>
    <submittedName>
        <fullName evidence="1">Uncharacterized protein</fullName>
    </submittedName>
</protein>
<gene>
    <name evidence="1" type="ORF">KTA_15860</name>
</gene>
<dbReference type="AlphaFoldDB" id="A0A455SYF8"/>